<reference evidence="2 3" key="1">
    <citation type="submission" date="2013-05" db="EMBL/GenBank/DDBJ databases">
        <title>Draft genome sequence of Rubidibacter lacunae KORDI 51-2.</title>
        <authorList>
            <person name="Choi D.H."/>
            <person name="Noh J.H."/>
            <person name="Kwon K.-K."/>
            <person name="Lee J.-H."/>
            <person name="Ryu J.-Y."/>
        </authorList>
    </citation>
    <scope>NUCLEOTIDE SEQUENCE [LARGE SCALE GENOMIC DNA]</scope>
    <source>
        <strain evidence="2 3">KORDI 51-2</strain>
    </source>
</reference>
<comment type="caution">
    <text evidence="2">The sequence shown here is derived from an EMBL/GenBank/DDBJ whole genome shotgun (WGS) entry which is preliminary data.</text>
</comment>
<gene>
    <name evidence="2" type="ORF">KR51_00016020</name>
</gene>
<sequence>MKKILFLSLVTLLTCTSASQKVVADERWSTEEYDVVYQEDRNRTAIWTYGSVGTIFIDGLAGVYTDRGSYTGYWVQETSSLRCDTYREGADGKPTYHWGRFEIAFIDPDFPSRWQANIGLCDREPTIRLNGVPMTP</sequence>
<protein>
    <submittedName>
        <fullName evidence="2">Uncharacterized protein</fullName>
    </submittedName>
</protein>
<dbReference type="Proteomes" id="UP000016960">
    <property type="component" value="Unassembled WGS sequence"/>
</dbReference>
<dbReference type="eggNOG" id="ENOG503065G">
    <property type="taxonomic scope" value="Bacteria"/>
</dbReference>
<keyword evidence="3" id="KW-1185">Reference proteome</keyword>
<evidence type="ECO:0000313" key="2">
    <source>
        <dbReference type="EMBL" id="ERN41754.1"/>
    </source>
</evidence>
<organism evidence="2 3">
    <name type="scientific">Rubidibacter lacunae KORDI 51-2</name>
    <dbReference type="NCBI Taxonomy" id="582515"/>
    <lineage>
        <taxon>Bacteria</taxon>
        <taxon>Bacillati</taxon>
        <taxon>Cyanobacteriota</taxon>
        <taxon>Cyanophyceae</taxon>
        <taxon>Oscillatoriophycideae</taxon>
        <taxon>Chroococcales</taxon>
        <taxon>Aphanothecaceae</taxon>
        <taxon>Rubidibacter</taxon>
    </lineage>
</organism>
<dbReference type="InParanoid" id="U5DMD4"/>
<dbReference type="STRING" id="582515.KR51_00016020"/>
<evidence type="ECO:0000256" key="1">
    <source>
        <dbReference type="SAM" id="SignalP"/>
    </source>
</evidence>
<dbReference type="RefSeq" id="WP_022606325.1">
    <property type="nucleotide sequence ID" value="NZ_ASSJ01000041.1"/>
</dbReference>
<feature type="signal peptide" evidence="1">
    <location>
        <begin position="1"/>
        <end position="24"/>
    </location>
</feature>
<proteinExistence type="predicted"/>
<name>U5DMD4_9CHRO</name>
<dbReference type="EMBL" id="ASSJ01000041">
    <property type="protein sequence ID" value="ERN41754.1"/>
    <property type="molecule type" value="Genomic_DNA"/>
</dbReference>
<feature type="chain" id="PRO_5004658998" evidence="1">
    <location>
        <begin position="25"/>
        <end position="136"/>
    </location>
</feature>
<keyword evidence="1" id="KW-0732">Signal</keyword>
<dbReference type="OrthoDB" id="572536at2"/>
<evidence type="ECO:0000313" key="3">
    <source>
        <dbReference type="Proteomes" id="UP000016960"/>
    </source>
</evidence>
<accession>U5DMD4</accession>
<dbReference type="AlphaFoldDB" id="U5DMD4"/>